<dbReference type="PANTHER" id="PTHR33448">
    <property type="entry name" value="CHLOROPLAST PROTEIN HCF243-RELATED"/>
    <property type="match status" value="1"/>
</dbReference>
<gene>
    <name evidence="2" type="ORF">V8G54_020761</name>
</gene>
<dbReference type="AlphaFoldDB" id="A0AAQ3NCS1"/>
<keyword evidence="3" id="KW-1185">Reference proteome</keyword>
<dbReference type="EMBL" id="CP144695">
    <property type="protein sequence ID" value="WVZ07415.1"/>
    <property type="molecule type" value="Genomic_DNA"/>
</dbReference>
<evidence type="ECO:0000313" key="3">
    <source>
        <dbReference type="Proteomes" id="UP001374535"/>
    </source>
</evidence>
<feature type="compositionally biased region" description="Basic residues" evidence="1">
    <location>
        <begin position="152"/>
        <end position="162"/>
    </location>
</feature>
<evidence type="ECO:0000313" key="2">
    <source>
        <dbReference type="EMBL" id="WVZ07415.1"/>
    </source>
</evidence>
<feature type="region of interest" description="Disordered" evidence="1">
    <location>
        <begin position="220"/>
        <end position="239"/>
    </location>
</feature>
<organism evidence="2 3">
    <name type="scientific">Vigna mungo</name>
    <name type="common">Black gram</name>
    <name type="synonym">Phaseolus mungo</name>
    <dbReference type="NCBI Taxonomy" id="3915"/>
    <lineage>
        <taxon>Eukaryota</taxon>
        <taxon>Viridiplantae</taxon>
        <taxon>Streptophyta</taxon>
        <taxon>Embryophyta</taxon>
        <taxon>Tracheophyta</taxon>
        <taxon>Spermatophyta</taxon>
        <taxon>Magnoliopsida</taxon>
        <taxon>eudicotyledons</taxon>
        <taxon>Gunneridae</taxon>
        <taxon>Pentapetalae</taxon>
        <taxon>rosids</taxon>
        <taxon>fabids</taxon>
        <taxon>Fabales</taxon>
        <taxon>Fabaceae</taxon>
        <taxon>Papilionoideae</taxon>
        <taxon>50 kb inversion clade</taxon>
        <taxon>NPAAA clade</taxon>
        <taxon>indigoferoid/millettioid clade</taxon>
        <taxon>Phaseoleae</taxon>
        <taxon>Vigna</taxon>
    </lineage>
</organism>
<sequence>MGKAFCRKQAPPDIPHIDCVLQHTKPNLSHTTHTFGEEWNKNLPSITGHEAIGQTRFESGSDRQIPSTAHEVPQEQCREQKQKVQKTTTNIQTQTTQEPSSPKVTCMGQVRVKRSSNTKRDVPPTRCRCRWVPKSNPCRYRPFCLTWPFFRPKPKQHSRPNHHRESESASEERTNADKNIVSFASNPSTPPKNALLLTRCRSAPYRSSSLACRFWSSPVKDQETDFPDTEPASEEPQTDTKLGFLGTKIASLTQEEKVEELLSDEKGVEVVSPIESRPSVLTRCKSEPARTGHRIDPLVNNLWKKSLVNRKKEEEKKKKKKIEVGWSTCFSVLGS</sequence>
<evidence type="ECO:0000256" key="1">
    <source>
        <dbReference type="SAM" id="MobiDB-lite"/>
    </source>
</evidence>
<reference evidence="2 3" key="1">
    <citation type="journal article" date="2023" name="Life. Sci Alliance">
        <title>Evolutionary insights into 3D genome organization and epigenetic landscape of Vigna mungo.</title>
        <authorList>
            <person name="Junaid A."/>
            <person name="Singh B."/>
            <person name="Bhatia S."/>
        </authorList>
    </citation>
    <scope>NUCLEOTIDE SEQUENCE [LARGE SCALE GENOMIC DNA]</scope>
    <source>
        <strain evidence="2">Urdbean</strain>
    </source>
</reference>
<feature type="compositionally biased region" description="Acidic residues" evidence="1">
    <location>
        <begin position="224"/>
        <end position="237"/>
    </location>
</feature>
<name>A0AAQ3NCS1_VIGMU</name>
<accession>A0AAQ3NCS1</accession>
<feature type="region of interest" description="Disordered" evidence="1">
    <location>
        <begin position="151"/>
        <end position="176"/>
    </location>
</feature>
<dbReference type="PANTHER" id="PTHR33448:SF10">
    <property type="entry name" value="PROTAMINE P1 FAMILY PROTEIN"/>
    <property type="match status" value="1"/>
</dbReference>
<proteinExistence type="predicted"/>
<feature type="compositionally biased region" description="Basic and acidic residues" evidence="1">
    <location>
        <begin position="163"/>
        <end position="176"/>
    </location>
</feature>
<dbReference type="Proteomes" id="UP001374535">
    <property type="component" value="Chromosome 6"/>
</dbReference>
<protein>
    <submittedName>
        <fullName evidence="2">Uncharacterized protein</fullName>
    </submittedName>
</protein>